<keyword evidence="2" id="KW-1015">Disulfide bond</keyword>
<dbReference type="KEGG" id="cvn:111129775"/>
<reference evidence="5" key="1">
    <citation type="submission" date="2025-08" db="UniProtKB">
        <authorList>
            <consortium name="RefSeq"/>
        </authorList>
    </citation>
    <scope>IDENTIFICATION</scope>
    <source>
        <tissue evidence="5">Whole sample</tissue>
    </source>
</reference>
<keyword evidence="1" id="KW-0677">Repeat</keyword>
<proteinExistence type="predicted"/>
<dbReference type="OrthoDB" id="6264546at2759"/>
<name>A0A8B8DWE5_CRAVI</name>
<dbReference type="GeneID" id="111129775"/>
<organism evidence="4 5">
    <name type="scientific">Crassostrea virginica</name>
    <name type="common">Eastern oyster</name>
    <dbReference type="NCBI Taxonomy" id="6565"/>
    <lineage>
        <taxon>Eukaryota</taxon>
        <taxon>Metazoa</taxon>
        <taxon>Spiralia</taxon>
        <taxon>Lophotrochozoa</taxon>
        <taxon>Mollusca</taxon>
        <taxon>Bivalvia</taxon>
        <taxon>Autobranchia</taxon>
        <taxon>Pteriomorphia</taxon>
        <taxon>Ostreida</taxon>
        <taxon>Ostreoidea</taxon>
        <taxon>Ostreidae</taxon>
        <taxon>Crassostrea</taxon>
    </lineage>
</organism>
<dbReference type="InterPro" id="IPR036383">
    <property type="entry name" value="TSP1_rpt_sf"/>
</dbReference>
<dbReference type="InterPro" id="IPR052065">
    <property type="entry name" value="Compl_asym_regulator"/>
</dbReference>
<protein>
    <submittedName>
        <fullName evidence="5">Thrombospondin-2-like</fullName>
    </submittedName>
</protein>
<dbReference type="RefSeq" id="XP_022331943.1">
    <property type="nucleotide sequence ID" value="XM_022476235.1"/>
</dbReference>
<dbReference type="SMART" id="SM00209">
    <property type="entry name" value="TSP1"/>
    <property type="match status" value="2"/>
</dbReference>
<dbReference type="Gene3D" id="2.20.100.10">
    <property type="entry name" value="Thrombospondin type-1 (TSP1) repeat"/>
    <property type="match status" value="2"/>
</dbReference>
<keyword evidence="4" id="KW-1185">Reference proteome</keyword>
<gene>
    <name evidence="5" type="primary">LOC111129775</name>
</gene>
<evidence type="ECO:0000313" key="4">
    <source>
        <dbReference type="Proteomes" id="UP000694844"/>
    </source>
</evidence>
<feature type="signal peptide" evidence="3">
    <location>
        <begin position="1"/>
        <end position="20"/>
    </location>
</feature>
<evidence type="ECO:0000256" key="3">
    <source>
        <dbReference type="SAM" id="SignalP"/>
    </source>
</evidence>
<dbReference type="InterPro" id="IPR000884">
    <property type="entry name" value="TSP1_rpt"/>
</dbReference>
<evidence type="ECO:0000313" key="5">
    <source>
        <dbReference type="RefSeq" id="XP_022331943.1"/>
    </source>
</evidence>
<dbReference type="PROSITE" id="PS50092">
    <property type="entry name" value="TSP1"/>
    <property type="match status" value="2"/>
</dbReference>
<dbReference type="PANTHER" id="PTHR22906:SF21">
    <property type="entry name" value="SEMA DOMAIN-CONTAINING PROTEIN"/>
    <property type="match status" value="1"/>
</dbReference>
<dbReference type="Pfam" id="PF00090">
    <property type="entry name" value="TSP_1"/>
    <property type="match status" value="2"/>
</dbReference>
<sequence>MGIGTTFLIAAFSFFSFVTAEKRFIIHDFFEMQTTFEAWAPWGPCAGSCGGTGVRQRIRGCHHKMMGFLEFSEECPLDGKETQTCVVSCHQTTPRMSTAIPDVWSEWGQFSACDKTCGGGVQIRHRLCGSGTCFGDSLESAACNDHQCPVPTTTSTNPRTPSAPSTTGIFHFITIKRR</sequence>
<accession>A0A8B8DWE5</accession>
<dbReference type="AlphaFoldDB" id="A0A8B8DWE5"/>
<dbReference type="SUPFAM" id="SSF82895">
    <property type="entry name" value="TSP-1 type 1 repeat"/>
    <property type="match status" value="2"/>
</dbReference>
<evidence type="ECO:0000256" key="2">
    <source>
        <dbReference type="ARBA" id="ARBA00023157"/>
    </source>
</evidence>
<dbReference type="Proteomes" id="UP000694844">
    <property type="component" value="Chromosome 4"/>
</dbReference>
<dbReference type="PANTHER" id="PTHR22906">
    <property type="entry name" value="PROPERDIN"/>
    <property type="match status" value="1"/>
</dbReference>
<keyword evidence="3" id="KW-0732">Signal</keyword>
<feature type="chain" id="PRO_5033981520" evidence="3">
    <location>
        <begin position="21"/>
        <end position="178"/>
    </location>
</feature>
<evidence type="ECO:0000256" key="1">
    <source>
        <dbReference type="ARBA" id="ARBA00022737"/>
    </source>
</evidence>